<sequence length="50" mass="5959">MIKVVRVQVEAKILNNYRIQVLKKADVQEIDEYIYEITTTTHGFRAYLML</sequence>
<name>A0A7J7G8C0_CAMSI</name>
<gene>
    <name evidence="1" type="ORF">HYC85_026827</name>
</gene>
<reference evidence="1 2" key="2">
    <citation type="submission" date="2020-07" db="EMBL/GenBank/DDBJ databases">
        <title>Genome assembly of wild tea tree DASZ reveals pedigree and selection history of tea varieties.</title>
        <authorList>
            <person name="Zhang W."/>
        </authorList>
    </citation>
    <scope>NUCLEOTIDE SEQUENCE [LARGE SCALE GENOMIC DNA]</scope>
    <source>
        <strain evidence="2">cv. G240</strain>
        <tissue evidence="1">Leaf</tissue>
    </source>
</reference>
<accession>A0A7J7G8C0</accession>
<keyword evidence="2" id="KW-1185">Reference proteome</keyword>
<dbReference type="EMBL" id="JACBKZ010000013">
    <property type="protein sequence ID" value="KAF5935698.1"/>
    <property type="molecule type" value="Genomic_DNA"/>
</dbReference>
<dbReference type="Proteomes" id="UP000593564">
    <property type="component" value="Unassembled WGS sequence"/>
</dbReference>
<proteinExistence type="predicted"/>
<comment type="caution">
    <text evidence="1">The sequence shown here is derived from an EMBL/GenBank/DDBJ whole genome shotgun (WGS) entry which is preliminary data.</text>
</comment>
<reference evidence="2" key="1">
    <citation type="journal article" date="2020" name="Nat. Commun.">
        <title>Genome assembly of wild tea tree DASZ reveals pedigree and selection history of tea varieties.</title>
        <authorList>
            <person name="Zhang W."/>
            <person name="Zhang Y."/>
            <person name="Qiu H."/>
            <person name="Guo Y."/>
            <person name="Wan H."/>
            <person name="Zhang X."/>
            <person name="Scossa F."/>
            <person name="Alseekh S."/>
            <person name="Zhang Q."/>
            <person name="Wang P."/>
            <person name="Xu L."/>
            <person name="Schmidt M.H."/>
            <person name="Jia X."/>
            <person name="Li D."/>
            <person name="Zhu A."/>
            <person name="Guo F."/>
            <person name="Chen W."/>
            <person name="Ni D."/>
            <person name="Usadel B."/>
            <person name="Fernie A.R."/>
            <person name="Wen W."/>
        </authorList>
    </citation>
    <scope>NUCLEOTIDE SEQUENCE [LARGE SCALE GENOMIC DNA]</scope>
    <source>
        <strain evidence="2">cv. G240</strain>
    </source>
</reference>
<organism evidence="1 2">
    <name type="scientific">Camellia sinensis</name>
    <name type="common">Tea plant</name>
    <name type="synonym">Thea sinensis</name>
    <dbReference type="NCBI Taxonomy" id="4442"/>
    <lineage>
        <taxon>Eukaryota</taxon>
        <taxon>Viridiplantae</taxon>
        <taxon>Streptophyta</taxon>
        <taxon>Embryophyta</taxon>
        <taxon>Tracheophyta</taxon>
        <taxon>Spermatophyta</taxon>
        <taxon>Magnoliopsida</taxon>
        <taxon>eudicotyledons</taxon>
        <taxon>Gunneridae</taxon>
        <taxon>Pentapetalae</taxon>
        <taxon>asterids</taxon>
        <taxon>Ericales</taxon>
        <taxon>Theaceae</taxon>
        <taxon>Camellia</taxon>
    </lineage>
</organism>
<evidence type="ECO:0000313" key="1">
    <source>
        <dbReference type="EMBL" id="KAF5935698.1"/>
    </source>
</evidence>
<dbReference type="AlphaFoldDB" id="A0A7J7G8C0"/>
<protein>
    <submittedName>
        <fullName evidence="1">Uncharacterized protein</fullName>
    </submittedName>
</protein>
<evidence type="ECO:0000313" key="2">
    <source>
        <dbReference type="Proteomes" id="UP000593564"/>
    </source>
</evidence>